<evidence type="ECO:0000256" key="1">
    <source>
        <dbReference type="SAM" id="MobiDB-lite"/>
    </source>
</evidence>
<name>A0A8A4TQL7_SULCO</name>
<keyword evidence="3" id="KW-1185">Reference proteome</keyword>
<accession>A0A8A4TQL7</accession>
<dbReference type="KEGG" id="scor:J3U87_02840"/>
<organism evidence="2 3">
    <name type="scientific">Sulfidibacter corallicola</name>
    <dbReference type="NCBI Taxonomy" id="2818388"/>
    <lineage>
        <taxon>Bacteria</taxon>
        <taxon>Pseudomonadati</taxon>
        <taxon>Acidobacteriota</taxon>
        <taxon>Holophagae</taxon>
        <taxon>Acanthopleuribacterales</taxon>
        <taxon>Acanthopleuribacteraceae</taxon>
        <taxon>Sulfidibacter</taxon>
    </lineage>
</organism>
<dbReference type="Proteomes" id="UP000663929">
    <property type="component" value="Chromosome"/>
</dbReference>
<gene>
    <name evidence="2" type="ORF">J3U87_02840</name>
</gene>
<evidence type="ECO:0000313" key="3">
    <source>
        <dbReference type="Proteomes" id="UP000663929"/>
    </source>
</evidence>
<dbReference type="AlphaFoldDB" id="A0A8A4TQL7"/>
<evidence type="ECO:0000313" key="2">
    <source>
        <dbReference type="EMBL" id="QTD51382.1"/>
    </source>
</evidence>
<sequence>MFSWLFGNKSKASKKNPEPSAPEKAELLKRDASQTGPPDIVQEDLTPPPPRDPDQVIESMGGPEEVAKIIKSLIAEDKQGR</sequence>
<proteinExistence type="predicted"/>
<dbReference type="RefSeq" id="WP_237381513.1">
    <property type="nucleotide sequence ID" value="NZ_CP071793.1"/>
</dbReference>
<feature type="region of interest" description="Disordered" evidence="1">
    <location>
        <begin position="1"/>
        <end position="62"/>
    </location>
</feature>
<dbReference type="EMBL" id="CP071793">
    <property type="protein sequence ID" value="QTD51382.1"/>
    <property type="molecule type" value="Genomic_DNA"/>
</dbReference>
<feature type="compositionally biased region" description="Basic and acidic residues" evidence="1">
    <location>
        <begin position="15"/>
        <end position="32"/>
    </location>
</feature>
<reference evidence="2" key="1">
    <citation type="submission" date="2021-03" db="EMBL/GenBank/DDBJ databases">
        <title>Acanthopleuribacteraceae sp. M133.</title>
        <authorList>
            <person name="Wang G."/>
        </authorList>
    </citation>
    <scope>NUCLEOTIDE SEQUENCE</scope>
    <source>
        <strain evidence="2">M133</strain>
    </source>
</reference>
<protein>
    <submittedName>
        <fullName evidence="2">Uncharacterized protein</fullName>
    </submittedName>
</protein>